<dbReference type="InterPro" id="IPR016047">
    <property type="entry name" value="M23ase_b-sheet_dom"/>
</dbReference>
<dbReference type="Proteomes" id="UP000019140">
    <property type="component" value="Unassembled WGS sequence"/>
</dbReference>
<feature type="domain" description="M23ase beta-sheet core" evidence="8">
    <location>
        <begin position="178"/>
        <end position="274"/>
    </location>
</feature>
<reference evidence="10 11" key="1">
    <citation type="journal article" date="2014" name="Nature">
        <title>An environmental bacterial taxon with a large and distinct metabolic repertoire.</title>
        <authorList>
            <person name="Wilson M.C."/>
            <person name="Mori T."/>
            <person name="Ruckert C."/>
            <person name="Uria A.R."/>
            <person name="Helf M.J."/>
            <person name="Takada K."/>
            <person name="Gernert C."/>
            <person name="Steffens U.A."/>
            <person name="Heycke N."/>
            <person name="Schmitt S."/>
            <person name="Rinke C."/>
            <person name="Helfrich E.J."/>
            <person name="Brachmann A.O."/>
            <person name="Gurgui C."/>
            <person name="Wakimoto T."/>
            <person name="Kracht M."/>
            <person name="Crusemann M."/>
            <person name="Hentschel U."/>
            <person name="Abe I."/>
            <person name="Matsunaga S."/>
            <person name="Kalinowski J."/>
            <person name="Takeyama H."/>
            <person name="Piel J."/>
        </authorList>
    </citation>
    <scope>NUCLEOTIDE SEQUENCE [LARGE SCALE GENOMIC DNA]</scope>
    <source>
        <strain evidence="11">TSY2</strain>
    </source>
</reference>
<keyword evidence="11" id="KW-1185">Reference proteome</keyword>
<dbReference type="GO" id="GO:0006508">
    <property type="term" value="P:proteolysis"/>
    <property type="evidence" value="ECO:0007669"/>
    <property type="project" value="UniProtKB-KW"/>
</dbReference>
<evidence type="ECO:0000256" key="1">
    <source>
        <dbReference type="ARBA" id="ARBA00001947"/>
    </source>
</evidence>
<dbReference type="HOGENOM" id="CLU_026846_4_0_7"/>
<keyword evidence="7" id="KW-0482">Metalloprotease</keyword>
<dbReference type="PANTHER" id="PTHR21666:SF288">
    <property type="entry name" value="CELL DIVISION PROTEIN YTFB"/>
    <property type="match status" value="1"/>
</dbReference>
<dbReference type="InterPro" id="IPR011055">
    <property type="entry name" value="Dup_hybrid_motif"/>
</dbReference>
<dbReference type="Pfam" id="PF19425">
    <property type="entry name" value="Csd3_N2"/>
    <property type="match status" value="1"/>
</dbReference>
<evidence type="ECO:0000256" key="3">
    <source>
        <dbReference type="ARBA" id="ARBA00022670"/>
    </source>
</evidence>
<keyword evidence="6" id="KW-0862">Zinc</keyword>
<dbReference type="Gene3D" id="3.10.450.350">
    <property type="match status" value="1"/>
</dbReference>
<evidence type="ECO:0000256" key="6">
    <source>
        <dbReference type="ARBA" id="ARBA00022833"/>
    </source>
</evidence>
<evidence type="ECO:0000256" key="7">
    <source>
        <dbReference type="ARBA" id="ARBA00023049"/>
    </source>
</evidence>
<organism evidence="10 11">
    <name type="scientific">Candidatus Entotheonella gemina</name>
    <dbReference type="NCBI Taxonomy" id="1429439"/>
    <lineage>
        <taxon>Bacteria</taxon>
        <taxon>Pseudomonadati</taxon>
        <taxon>Nitrospinota/Tectimicrobiota group</taxon>
        <taxon>Candidatus Tectimicrobiota</taxon>
        <taxon>Candidatus Entotheonellia</taxon>
        <taxon>Candidatus Entotheonellales</taxon>
        <taxon>Candidatus Entotheonellaceae</taxon>
        <taxon>Candidatus Entotheonella</taxon>
    </lineage>
</organism>
<comment type="subcellular location">
    <subcellularLocation>
        <location evidence="2">Cell envelope</location>
    </subcellularLocation>
</comment>
<dbReference type="GO" id="GO:0004222">
    <property type="term" value="F:metalloendopeptidase activity"/>
    <property type="evidence" value="ECO:0007669"/>
    <property type="project" value="TreeGrafter"/>
</dbReference>
<keyword evidence="3" id="KW-0645">Protease</keyword>
<comment type="caution">
    <text evidence="10">The sequence shown here is derived from an EMBL/GenBank/DDBJ whole genome shotgun (WGS) entry which is preliminary data.</text>
</comment>
<accession>W4M4W0</accession>
<evidence type="ECO:0000256" key="2">
    <source>
        <dbReference type="ARBA" id="ARBA00004196"/>
    </source>
</evidence>
<keyword evidence="4" id="KW-0479">Metal-binding</keyword>
<feature type="non-terminal residue" evidence="10">
    <location>
        <position position="1"/>
    </location>
</feature>
<dbReference type="PANTHER" id="PTHR21666">
    <property type="entry name" value="PEPTIDASE-RELATED"/>
    <property type="match status" value="1"/>
</dbReference>
<dbReference type="Pfam" id="PF01551">
    <property type="entry name" value="Peptidase_M23"/>
    <property type="match status" value="1"/>
</dbReference>
<dbReference type="InterPro" id="IPR050570">
    <property type="entry name" value="Cell_wall_metabolism_enzyme"/>
</dbReference>
<evidence type="ECO:0000259" key="9">
    <source>
        <dbReference type="Pfam" id="PF19425"/>
    </source>
</evidence>
<dbReference type="GO" id="GO:0046872">
    <property type="term" value="F:metal ion binding"/>
    <property type="evidence" value="ECO:0007669"/>
    <property type="project" value="UniProtKB-KW"/>
</dbReference>
<dbReference type="InterPro" id="IPR045834">
    <property type="entry name" value="Csd3_N2"/>
</dbReference>
<feature type="domain" description="Csd3-like second N-terminal" evidence="9">
    <location>
        <begin position="46"/>
        <end position="165"/>
    </location>
</feature>
<proteinExistence type="predicted"/>
<dbReference type="AlphaFoldDB" id="W4M4W0"/>
<evidence type="ECO:0000313" key="10">
    <source>
        <dbReference type="EMBL" id="ETX05364.1"/>
    </source>
</evidence>
<gene>
    <name evidence="10" type="ORF">ETSY2_23385</name>
</gene>
<sequence length="324" mass="37274">YHVHMDADGQIQQFTYEIDHRQRLVVTRNDQGFHGQLKVIPYARNERVVVGELSDSIYATLKAQGESTRLIRDFADIFAWSVDFATDLRQGDSFRLLIEEHVRKGQPAEYHRILAAELINRNRKLQTIYYHHNKAGGYYRPDGRSMQGMFLRSPLRYTRISSRFTRRRFHPILKRYRPHLGIDYAAPRGTPVRSVAKGVVDWVGRKGANGKMVVIRHHNAYKSYYLHLSRYAPGLRRKKRVAQGQIIGYVGSTGMSTGPHLDFRLAKNGKYINPLKHRSIEGPGMPKSAMADFRKHAKTILNKLHQVQLAMQQESKAEGSNPAE</sequence>
<name>W4M4W0_9BACT</name>
<dbReference type="EMBL" id="AZHX01000968">
    <property type="protein sequence ID" value="ETX05364.1"/>
    <property type="molecule type" value="Genomic_DNA"/>
</dbReference>
<evidence type="ECO:0000259" key="8">
    <source>
        <dbReference type="Pfam" id="PF01551"/>
    </source>
</evidence>
<dbReference type="CDD" id="cd12797">
    <property type="entry name" value="M23_peptidase"/>
    <property type="match status" value="1"/>
</dbReference>
<keyword evidence="5" id="KW-0378">Hydrolase</keyword>
<evidence type="ECO:0000256" key="5">
    <source>
        <dbReference type="ARBA" id="ARBA00022801"/>
    </source>
</evidence>
<dbReference type="SUPFAM" id="SSF51261">
    <property type="entry name" value="Duplicated hybrid motif"/>
    <property type="match status" value="1"/>
</dbReference>
<evidence type="ECO:0000313" key="11">
    <source>
        <dbReference type="Proteomes" id="UP000019140"/>
    </source>
</evidence>
<comment type="cofactor">
    <cofactor evidence="1">
        <name>Zn(2+)</name>
        <dbReference type="ChEBI" id="CHEBI:29105"/>
    </cofactor>
</comment>
<dbReference type="Gene3D" id="2.70.70.10">
    <property type="entry name" value="Glucose Permease (Domain IIA)"/>
    <property type="match status" value="1"/>
</dbReference>
<dbReference type="PATRIC" id="fig|1429439.4.peg.3981"/>
<evidence type="ECO:0000256" key="4">
    <source>
        <dbReference type="ARBA" id="ARBA00022723"/>
    </source>
</evidence>
<dbReference type="GO" id="GO:0030313">
    <property type="term" value="C:cell envelope"/>
    <property type="evidence" value="ECO:0007669"/>
    <property type="project" value="UniProtKB-SubCell"/>
</dbReference>
<protein>
    <submittedName>
        <fullName evidence="10">Uncharacterized protein</fullName>
    </submittedName>
</protein>